<dbReference type="Proteomes" id="UP001153069">
    <property type="component" value="Unassembled WGS sequence"/>
</dbReference>
<dbReference type="PANTHER" id="PTHR47990">
    <property type="entry name" value="2-OXOGLUTARATE (2OG) AND FE(II)-DEPENDENT OXYGENASE SUPERFAMILY PROTEIN-RELATED"/>
    <property type="match status" value="1"/>
</dbReference>
<organism evidence="4 5">
    <name type="scientific">Seminavis robusta</name>
    <dbReference type="NCBI Taxonomy" id="568900"/>
    <lineage>
        <taxon>Eukaryota</taxon>
        <taxon>Sar</taxon>
        <taxon>Stramenopiles</taxon>
        <taxon>Ochrophyta</taxon>
        <taxon>Bacillariophyta</taxon>
        <taxon>Bacillariophyceae</taxon>
        <taxon>Bacillariophycidae</taxon>
        <taxon>Naviculales</taxon>
        <taxon>Naviculaceae</taxon>
        <taxon>Seminavis</taxon>
    </lineage>
</organism>
<feature type="region of interest" description="Disordered" evidence="1">
    <location>
        <begin position="98"/>
        <end position="140"/>
    </location>
</feature>
<dbReference type="Pfam" id="PF14226">
    <property type="entry name" value="DIOX_N"/>
    <property type="match status" value="1"/>
</dbReference>
<feature type="domain" description="Isopenicillin N synthase-like Fe(2+) 2OG dioxygenase" evidence="2">
    <location>
        <begin position="208"/>
        <end position="274"/>
    </location>
</feature>
<proteinExistence type="predicted"/>
<reference evidence="4" key="1">
    <citation type="submission" date="2020-06" db="EMBL/GenBank/DDBJ databases">
        <authorList>
            <consortium name="Plant Systems Biology data submission"/>
        </authorList>
    </citation>
    <scope>NUCLEOTIDE SEQUENCE</scope>
    <source>
        <strain evidence="4">D6</strain>
    </source>
</reference>
<comment type="caution">
    <text evidence="4">The sequence shown here is derived from an EMBL/GenBank/DDBJ whole genome shotgun (WGS) entry which is preliminary data.</text>
</comment>
<evidence type="ECO:0000259" key="2">
    <source>
        <dbReference type="Pfam" id="PF03171"/>
    </source>
</evidence>
<accession>A0A9N8DL45</accession>
<protein>
    <submittedName>
        <fullName evidence="4">Probable iron/ascorbate oxidoreductase DDB_G0283291</fullName>
    </submittedName>
</protein>
<dbReference type="InterPro" id="IPR050231">
    <property type="entry name" value="Iron_ascorbate_oxido_reductase"/>
</dbReference>
<feature type="region of interest" description="Disordered" evidence="1">
    <location>
        <begin position="318"/>
        <end position="350"/>
    </location>
</feature>
<dbReference type="Gene3D" id="2.60.120.330">
    <property type="entry name" value="B-lactam Antibiotic, Isopenicillin N Synthase, Chain"/>
    <property type="match status" value="1"/>
</dbReference>
<feature type="domain" description="Non-haem dioxygenase N-terminal" evidence="3">
    <location>
        <begin position="6"/>
        <end position="139"/>
    </location>
</feature>
<dbReference type="InterPro" id="IPR044861">
    <property type="entry name" value="IPNS-like_FE2OG_OXY"/>
</dbReference>
<dbReference type="AlphaFoldDB" id="A0A9N8DL45"/>
<sequence length="350" mass="38454">MKSSSVPIIDLSAFSGGVGGDNGTAAEEQKKVAIQLRNACEHVGFFYITGHGCDEKVMDTMSDHTSKFFDMPAEDKIKLEARNNPLWRGYNSVETGAHSCTPEDAAENPPDLKESFTIGAESTPSAKSPMHGPNQWPDETNNGSSLKGFEAAARLYWESLSDIVGTRLMQALAMSLDLPPDFFTSKAQRKPHSQMVLLRYPPTAPASENSEGLEVRRADGSWMSAAPLKDNKHAFVVNLGDMMKYWTNDRYQSTEHRVTNPSSTNTRHSIPFFLAVDYDTKVETIASCRDYRGGEVYDPCQSGEYILGKLGLMHLAKTGKSSDEEDSDDGKAKNPDAKKRKVANEVEAVA</sequence>
<evidence type="ECO:0000313" key="4">
    <source>
        <dbReference type="EMBL" id="CAB9504231.1"/>
    </source>
</evidence>
<gene>
    <name evidence="4" type="ORF">SEMRO_190_G081790.1</name>
</gene>
<dbReference type="PRINTS" id="PR00682">
    <property type="entry name" value="IPNSYNTHASE"/>
</dbReference>
<dbReference type="EMBL" id="CAICTM010000189">
    <property type="protein sequence ID" value="CAB9504231.1"/>
    <property type="molecule type" value="Genomic_DNA"/>
</dbReference>
<name>A0A9N8DL45_9STRA</name>
<dbReference type="InterPro" id="IPR027443">
    <property type="entry name" value="IPNS-like_sf"/>
</dbReference>
<keyword evidence="5" id="KW-1185">Reference proteome</keyword>
<evidence type="ECO:0000259" key="3">
    <source>
        <dbReference type="Pfam" id="PF14226"/>
    </source>
</evidence>
<dbReference type="InterPro" id="IPR026992">
    <property type="entry name" value="DIOX_N"/>
</dbReference>
<evidence type="ECO:0000256" key="1">
    <source>
        <dbReference type="SAM" id="MobiDB-lite"/>
    </source>
</evidence>
<dbReference type="SUPFAM" id="SSF51197">
    <property type="entry name" value="Clavaminate synthase-like"/>
    <property type="match status" value="1"/>
</dbReference>
<evidence type="ECO:0000313" key="5">
    <source>
        <dbReference type="Proteomes" id="UP001153069"/>
    </source>
</evidence>
<dbReference type="Pfam" id="PF03171">
    <property type="entry name" value="2OG-FeII_Oxy"/>
    <property type="match status" value="1"/>
</dbReference>
<dbReference type="OrthoDB" id="288590at2759"/>